<dbReference type="NCBIfam" id="TIGR01507">
    <property type="entry name" value="hopene_cyclase"/>
    <property type="match status" value="1"/>
</dbReference>
<dbReference type="GO" id="GO:0016866">
    <property type="term" value="F:intramolecular transferase activity"/>
    <property type="evidence" value="ECO:0007669"/>
    <property type="project" value="InterPro"/>
</dbReference>
<keyword evidence="3" id="KW-0677">Repeat</keyword>
<dbReference type="InterPro" id="IPR008930">
    <property type="entry name" value="Terpenoid_cyclase/PrenylTrfase"/>
</dbReference>
<evidence type="ECO:0000313" key="7">
    <source>
        <dbReference type="Proteomes" id="UP000216779"/>
    </source>
</evidence>
<comment type="pathway">
    <text evidence="1">Secondary metabolite biosynthesis; hopanoid biosynthesis.</text>
</comment>
<evidence type="ECO:0000256" key="3">
    <source>
        <dbReference type="ARBA" id="ARBA00022737"/>
    </source>
</evidence>
<comment type="similarity">
    <text evidence="2">Belongs to the terpene cyclase/mutase family.</text>
</comment>
<dbReference type="Pfam" id="PF13243">
    <property type="entry name" value="SQHop_cyclase_C"/>
    <property type="match status" value="1"/>
</dbReference>
<dbReference type="GO" id="GO:0005811">
    <property type="term" value="C:lipid droplet"/>
    <property type="evidence" value="ECO:0007669"/>
    <property type="project" value="InterPro"/>
</dbReference>
<evidence type="ECO:0000259" key="5">
    <source>
        <dbReference type="Pfam" id="PF13243"/>
    </source>
</evidence>
<evidence type="ECO:0000313" key="6">
    <source>
        <dbReference type="EMBL" id="OYV82823.1"/>
    </source>
</evidence>
<organism evidence="6 7">
    <name type="scientific">Acidithiobacillus ferrivorans</name>
    <dbReference type="NCBI Taxonomy" id="160808"/>
    <lineage>
        <taxon>Bacteria</taxon>
        <taxon>Pseudomonadati</taxon>
        <taxon>Pseudomonadota</taxon>
        <taxon>Acidithiobacillia</taxon>
        <taxon>Acidithiobacillales</taxon>
        <taxon>Acidithiobacillaceae</taxon>
        <taxon>Acidithiobacillus</taxon>
    </lineage>
</organism>
<evidence type="ECO:0000256" key="1">
    <source>
        <dbReference type="ARBA" id="ARBA00004999"/>
    </source>
</evidence>
<dbReference type="GO" id="GO:0016104">
    <property type="term" value="P:triterpenoid biosynthetic process"/>
    <property type="evidence" value="ECO:0007669"/>
    <property type="project" value="InterPro"/>
</dbReference>
<comment type="caution">
    <text evidence="6">The sequence shown here is derived from an EMBL/GenBank/DDBJ whole genome shotgun (WGS) entry which is preliminary data.</text>
</comment>
<dbReference type="Proteomes" id="UP000216779">
    <property type="component" value="Unassembled WGS sequence"/>
</dbReference>
<reference evidence="6 7" key="1">
    <citation type="submission" date="2017-03" db="EMBL/GenBank/DDBJ databases">
        <title>Lifting the veil on microbial sulfur biogeochemistry in mining wastewaters.</title>
        <authorList>
            <person name="Kantor R.S."/>
            <person name="Colenbrander Nelson T."/>
            <person name="Marshall S."/>
            <person name="Bennett D."/>
            <person name="Apte S."/>
            <person name="Camacho D."/>
            <person name="Thomas B.C."/>
            <person name="Warren L.A."/>
            <person name="Banfield J.F."/>
        </authorList>
    </citation>
    <scope>NUCLEOTIDE SEQUENCE [LARGE SCALE GENOMIC DNA]</scope>
    <source>
        <strain evidence="6">21-59-9</strain>
    </source>
</reference>
<evidence type="ECO:0000256" key="4">
    <source>
        <dbReference type="ARBA" id="ARBA00023235"/>
    </source>
</evidence>
<proteinExistence type="inferred from homology"/>
<dbReference type="EMBL" id="NCBC01000008">
    <property type="protein sequence ID" value="OYV82823.1"/>
    <property type="molecule type" value="Genomic_DNA"/>
</dbReference>
<dbReference type="NCBIfam" id="TIGR01787">
    <property type="entry name" value="squalene_cyclas"/>
    <property type="match status" value="1"/>
</dbReference>
<feature type="domain" description="Squalene cyclase C-terminal" evidence="5">
    <location>
        <begin position="17"/>
        <end position="333"/>
    </location>
</feature>
<sequence>RKLVVERATDAYCQPCVSPVWDTCLALHALLEQDGEVSPAVQSGIQWLKDRQIGAEPGDWREQRPNLAGGGWAFQYANPYYPDLDDTAAVGWALARAGRAEDRDSIERAADWLAGMQSSNGGFAAYDVDNTHYYLNEIPFADHKALLDPPTADVTGRVVAFLAHLARPRDRDILRRAVAYLLREQESSGAWFGRWGTNYIYGTWSVLMALAELDDPSLKPAMERAAHWLRAVQQSDGGWGENNDSYGDPGLAGMGQASTAAQTAWACLGLMAAGDQDSPALHRGIAWLQMHQEEDGRWPYLFFNAPGFPKVFYLIYHGYSLYFPLWALARYRNLGCIAGD</sequence>
<dbReference type="InterPro" id="IPR018333">
    <property type="entry name" value="Squalene_cyclase"/>
</dbReference>
<keyword evidence="4" id="KW-0413">Isomerase</keyword>
<dbReference type="AlphaFoldDB" id="A0A257TBF0"/>
<dbReference type="PANTHER" id="PTHR11764:SF20">
    <property type="entry name" value="LANOSTEROL SYNTHASE"/>
    <property type="match status" value="1"/>
</dbReference>
<dbReference type="PANTHER" id="PTHR11764">
    <property type="entry name" value="TERPENE CYCLASE/MUTASE FAMILY MEMBER"/>
    <property type="match status" value="1"/>
</dbReference>
<name>A0A257TBF0_9PROT</name>
<dbReference type="InterPro" id="IPR006400">
    <property type="entry name" value="Hopene-cyclase"/>
</dbReference>
<dbReference type="SUPFAM" id="SSF48239">
    <property type="entry name" value="Terpenoid cyclases/Protein prenyltransferases"/>
    <property type="match status" value="1"/>
</dbReference>
<feature type="non-terminal residue" evidence="6">
    <location>
        <position position="1"/>
    </location>
</feature>
<dbReference type="UniPathway" id="UPA00337"/>
<gene>
    <name evidence="6" type="ORF">B7Z70_00670</name>
</gene>
<accession>A0A257TBF0</accession>
<dbReference type="Gene3D" id="1.50.10.20">
    <property type="match status" value="1"/>
</dbReference>
<dbReference type="InterPro" id="IPR032696">
    <property type="entry name" value="SQ_cyclase_C"/>
</dbReference>
<protein>
    <submittedName>
        <fullName evidence="6">Squalene--hopene cyclase</fullName>
    </submittedName>
</protein>
<evidence type="ECO:0000256" key="2">
    <source>
        <dbReference type="ARBA" id="ARBA00009755"/>
    </source>
</evidence>